<dbReference type="HOGENOM" id="CLU_2876280_0_0_10"/>
<dbReference type="Proteomes" id="UP000003741">
    <property type="component" value="Unassembled WGS sequence"/>
</dbReference>
<protein>
    <submittedName>
        <fullName evidence="1">Uncharacterized protein</fullName>
    </submittedName>
</protein>
<organism evidence="1 2">
    <name type="scientific">Bacteroides cellulosilyticus CL02T12C19</name>
    <dbReference type="NCBI Taxonomy" id="997874"/>
    <lineage>
        <taxon>Bacteria</taxon>
        <taxon>Pseudomonadati</taxon>
        <taxon>Bacteroidota</taxon>
        <taxon>Bacteroidia</taxon>
        <taxon>Bacteroidales</taxon>
        <taxon>Bacteroidaceae</taxon>
        <taxon>Bacteroides</taxon>
    </lineage>
</organism>
<evidence type="ECO:0000313" key="1">
    <source>
        <dbReference type="EMBL" id="EIY36969.1"/>
    </source>
</evidence>
<dbReference type="EMBL" id="AGXG01000018">
    <property type="protein sequence ID" value="EIY36969.1"/>
    <property type="molecule type" value="Genomic_DNA"/>
</dbReference>
<evidence type="ECO:0000313" key="2">
    <source>
        <dbReference type="Proteomes" id="UP000003741"/>
    </source>
</evidence>
<reference evidence="1 2" key="1">
    <citation type="submission" date="2012-02" db="EMBL/GenBank/DDBJ databases">
        <title>The Genome Sequence of Bacteroides cellulosilyticus CL02T12C19.</title>
        <authorList>
            <consortium name="The Broad Institute Genome Sequencing Platform"/>
            <person name="Earl A."/>
            <person name="Ward D."/>
            <person name="Feldgarden M."/>
            <person name="Gevers D."/>
            <person name="Zitomersky N.L."/>
            <person name="Coyne M.J."/>
            <person name="Comstock L.E."/>
            <person name="Young S.K."/>
            <person name="Zeng Q."/>
            <person name="Gargeya S."/>
            <person name="Fitzgerald M."/>
            <person name="Haas B."/>
            <person name="Abouelleil A."/>
            <person name="Alvarado L."/>
            <person name="Arachchi H.M."/>
            <person name="Berlin A."/>
            <person name="Chapman S.B."/>
            <person name="Gearin G."/>
            <person name="Goldberg J."/>
            <person name="Griggs A."/>
            <person name="Gujja S."/>
            <person name="Hansen M."/>
            <person name="Heiman D."/>
            <person name="Howarth C."/>
            <person name="Larimer J."/>
            <person name="Lui A."/>
            <person name="MacDonald P.J.P."/>
            <person name="McCowen C."/>
            <person name="Montmayeur A."/>
            <person name="Murphy C."/>
            <person name="Neiman D."/>
            <person name="Pearson M."/>
            <person name="Priest M."/>
            <person name="Roberts A."/>
            <person name="Saif S."/>
            <person name="Shea T."/>
            <person name="Sisk P."/>
            <person name="Stolte C."/>
            <person name="Sykes S."/>
            <person name="Wortman J."/>
            <person name="Nusbaum C."/>
            <person name="Birren B."/>
        </authorList>
    </citation>
    <scope>NUCLEOTIDE SEQUENCE [LARGE SCALE GENOMIC DNA]</scope>
    <source>
        <strain evidence="1 2">CL02T12C19</strain>
    </source>
</reference>
<sequence length="63" mass="7449">MCKVEFIRVFTAPLSFPEKRLFAIFTVMETTKLLGGDNYPKIKKILLFKLKYYHQSEVQAIYT</sequence>
<gene>
    <name evidence="1" type="ORF">HMPREF1062_00845</name>
</gene>
<dbReference type="PATRIC" id="fig|997874.3.peg.856"/>
<keyword evidence="2" id="KW-1185">Reference proteome</keyword>
<dbReference type="AlphaFoldDB" id="I9FT87"/>
<accession>I9FT87</accession>
<comment type="caution">
    <text evidence="1">The sequence shown here is derived from an EMBL/GenBank/DDBJ whole genome shotgun (WGS) entry which is preliminary data.</text>
</comment>
<proteinExistence type="predicted"/>
<name>I9FT87_9BACE</name>